<organism evidence="1 2">
    <name type="scientific">Steinernema glaseri</name>
    <dbReference type="NCBI Taxonomy" id="37863"/>
    <lineage>
        <taxon>Eukaryota</taxon>
        <taxon>Metazoa</taxon>
        <taxon>Ecdysozoa</taxon>
        <taxon>Nematoda</taxon>
        <taxon>Chromadorea</taxon>
        <taxon>Rhabditida</taxon>
        <taxon>Tylenchina</taxon>
        <taxon>Panagrolaimomorpha</taxon>
        <taxon>Strongyloidoidea</taxon>
        <taxon>Steinernematidae</taxon>
        <taxon>Steinernema</taxon>
    </lineage>
</organism>
<dbReference type="WBParaSite" id="L893_g29636.t1">
    <property type="protein sequence ID" value="L893_g29636.t1"/>
    <property type="gene ID" value="L893_g29636"/>
</dbReference>
<evidence type="ECO:0000313" key="2">
    <source>
        <dbReference type="WBParaSite" id="L893_g29636.t1"/>
    </source>
</evidence>
<evidence type="ECO:0000313" key="1">
    <source>
        <dbReference type="Proteomes" id="UP000095287"/>
    </source>
</evidence>
<name>A0A1I7ZTB9_9BILA</name>
<sequence>MADYIASVEDGVEHSGVLRYWSSKQELHKPEEMEAVPKKSVSVVLINLLDGKQENICREIVKRYPYSSYQFVLYSSSIDKAWVEFACSLKRLDTVMIRKKLEDDSIPLFQKLVDGRKLSWLPINEEACEGGIEEILKSLFCQDQFKHLQIRNDLEGPWKSTTVRDLLQFWSENGEKLRGARLTVSGNCGDGVDQLEQFVLHRAAINTRGGTSEIKTRNVLTLCSKEECDFINKYYQHHNFRFITPSCVYKFEEGKGDDQRKLYISFSCAHGKNRANGRYGSGSREGVNDLSLMRGTKLLHVVFG</sequence>
<proteinExistence type="predicted"/>
<dbReference type="Proteomes" id="UP000095287">
    <property type="component" value="Unplaced"/>
</dbReference>
<protein>
    <submittedName>
        <fullName evidence="2">TIR domain-containing protein</fullName>
    </submittedName>
</protein>
<reference evidence="2" key="1">
    <citation type="submission" date="2016-11" db="UniProtKB">
        <authorList>
            <consortium name="WormBaseParasite"/>
        </authorList>
    </citation>
    <scope>IDENTIFICATION</scope>
</reference>
<dbReference type="AlphaFoldDB" id="A0A1I7ZTB9"/>
<keyword evidence="1" id="KW-1185">Reference proteome</keyword>
<accession>A0A1I7ZTB9</accession>